<dbReference type="Gene3D" id="1.10.4080.10">
    <property type="entry name" value="ADP-ribosylation/Crystallin J1"/>
    <property type="match status" value="1"/>
</dbReference>
<dbReference type="Pfam" id="PF03747">
    <property type="entry name" value="ADP_ribosyl_GH"/>
    <property type="match status" value="1"/>
</dbReference>
<evidence type="ECO:0000256" key="11">
    <source>
        <dbReference type="ARBA" id="ARBA00049015"/>
    </source>
</evidence>
<comment type="catalytic activity">
    <reaction evidence="11">
        <text>alpha-NAD(+) + H2O = ADP-D-ribose + nicotinamide + H(+)</text>
        <dbReference type="Rhea" id="RHEA:68792"/>
        <dbReference type="ChEBI" id="CHEBI:15377"/>
        <dbReference type="ChEBI" id="CHEBI:15378"/>
        <dbReference type="ChEBI" id="CHEBI:17154"/>
        <dbReference type="ChEBI" id="CHEBI:57967"/>
        <dbReference type="ChEBI" id="CHEBI:77017"/>
    </reaction>
</comment>
<keyword evidence="14" id="KW-1185">Reference proteome</keyword>
<keyword evidence="12" id="KW-0479">Metal-binding</keyword>
<dbReference type="PhylomeDB" id="S7Z873"/>
<sequence length="320" mass="35235">MVTTTQDRALGAIWGVCVGDALGGPVQFSDPGTFQPITDLEFVKPFNQPSGSYSDDGAMTLALAQSFVDADGQYNHALSIHYYLGWFNYGRFSTIDQAWDLGRSTRVALRFWKRRGAFRDREITQMQVNEELDREEASGNGSLMRICPLGVALWKNPHLAMKLARDQSMITHPSLACLDACQAYTELICMAMTGSSKEDLCQTIARFKFEHPALVSRLGQYASLQDWRAKSPAEMKSSGWVVDTLEVALWGLFKYESWEEGALAVVNLGGDSDTAGAVYGGLAGVMYGYESIPGRWVRGMQNGSFIRDVAGEFAALISSQ</sequence>
<dbReference type="HOGENOM" id="CLU_024566_8_2_1"/>
<dbReference type="eggNOG" id="ENOG502QUER">
    <property type="taxonomic scope" value="Eukaryota"/>
</dbReference>
<dbReference type="OrthoDB" id="2021138at2759"/>
<organism evidence="13 14">
    <name type="scientific">Penicillium oxalicum (strain 114-2 / CGMCC 5302)</name>
    <name type="common">Penicillium decumbens</name>
    <dbReference type="NCBI Taxonomy" id="933388"/>
    <lineage>
        <taxon>Eukaryota</taxon>
        <taxon>Fungi</taxon>
        <taxon>Dikarya</taxon>
        <taxon>Ascomycota</taxon>
        <taxon>Pezizomycotina</taxon>
        <taxon>Eurotiomycetes</taxon>
        <taxon>Eurotiomycetidae</taxon>
        <taxon>Eurotiales</taxon>
        <taxon>Aspergillaceae</taxon>
        <taxon>Penicillium</taxon>
    </lineage>
</organism>
<evidence type="ECO:0000256" key="3">
    <source>
        <dbReference type="ARBA" id="ARBA00022801"/>
    </source>
</evidence>
<keyword evidence="12" id="KW-0460">Magnesium</keyword>
<feature type="binding site" evidence="12">
    <location>
        <position position="271"/>
    </location>
    <ligand>
        <name>Mg(2+)</name>
        <dbReference type="ChEBI" id="CHEBI:18420"/>
        <label>1</label>
    </ligand>
</feature>
<evidence type="ECO:0000256" key="1">
    <source>
        <dbReference type="ARBA" id="ARBA00010702"/>
    </source>
</evidence>
<dbReference type="InterPro" id="IPR005502">
    <property type="entry name" value="Ribosyl_crysJ1"/>
</dbReference>
<dbReference type="STRING" id="933388.S7Z873"/>
<evidence type="ECO:0000256" key="5">
    <source>
        <dbReference type="ARBA" id="ARBA00042398"/>
    </source>
</evidence>
<dbReference type="EMBL" id="KB644409">
    <property type="protein sequence ID" value="EPS26374.1"/>
    <property type="molecule type" value="Genomic_DNA"/>
</dbReference>
<feature type="binding site" evidence="12">
    <location>
        <position position="56"/>
    </location>
    <ligand>
        <name>Mg(2+)</name>
        <dbReference type="ChEBI" id="CHEBI:18420"/>
        <label>1</label>
    </ligand>
</feature>
<evidence type="ECO:0000256" key="9">
    <source>
        <dbReference type="ARBA" id="ARBA00043187"/>
    </source>
</evidence>
<reference evidence="13 14" key="1">
    <citation type="journal article" date="2013" name="PLoS ONE">
        <title>Genomic and secretomic analyses reveal unique features of the lignocellulolytic enzyme system of Penicillium decumbens.</title>
        <authorList>
            <person name="Liu G."/>
            <person name="Zhang L."/>
            <person name="Wei X."/>
            <person name="Zou G."/>
            <person name="Qin Y."/>
            <person name="Ma L."/>
            <person name="Li J."/>
            <person name="Zheng H."/>
            <person name="Wang S."/>
            <person name="Wang C."/>
            <person name="Xun L."/>
            <person name="Zhao G.-P."/>
            <person name="Zhou Z."/>
            <person name="Qu Y."/>
        </authorList>
    </citation>
    <scope>NUCLEOTIDE SEQUENCE [LARGE SCALE GENOMIC DNA]</scope>
    <source>
        <strain evidence="14">114-2 / CGMCC 5302</strain>
    </source>
</reference>
<evidence type="ECO:0000256" key="12">
    <source>
        <dbReference type="PIRSR" id="PIRSR605502-1"/>
    </source>
</evidence>
<evidence type="ECO:0000256" key="8">
    <source>
        <dbReference type="ARBA" id="ARBA00042850"/>
    </source>
</evidence>
<dbReference type="SUPFAM" id="SSF101478">
    <property type="entry name" value="ADP-ribosylglycohydrolase"/>
    <property type="match status" value="1"/>
</dbReference>
<comment type="cofactor">
    <cofactor evidence="12">
        <name>Mg(2+)</name>
        <dbReference type="ChEBI" id="CHEBI:18420"/>
    </cofactor>
    <text evidence="12">Binds 2 magnesium ions per subunit.</text>
</comment>
<accession>S7Z873</accession>
<feature type="binding site" evidence="12">
    <location>
        <position position="274"/>
    </location>
    <ligand>
        <name>Mg(2+)</name>
        <dbReference type="ChEBI" id="CHEBI:18420"/>
        <label>1</label>
    </ligand>
</feature>
<evidence type="ECO:0000313" key="13">
    <source>
        <dbReference type="EMBL" id="EPS26374.1"/>
    </source>
</evidence>
<dbReference type="Proteomes" id="UP000019376">
    <property type="component" value="Unassembled WGS sequence"/>
</dbReference>
<dbReference type="AlphaFoldDB" id="S7Z873"/>
<feature type="binding site" evidence="12">
    <location>
        <position position="54"/>
    </location>
    <ligand>
        <name>Mg(2+)</name>
        <dbReference type="ChEBI" id="CHEBI:18420"/>
        <label>1</label>
    </ligand>
</feature>
<protein>
    <recommendedName>
        <fullName evidence="4">ADP-ribosylhydrolase ARH3</fullName>
        <ecNumber evidence="2">3.2.1.143</ecNumber>
    </recommendedName>
    <alternativeName>
        <fullName evidence="5">ADP-ribose glycohydrolase ARH3</fullName>
    </alternativeName>
    <alternativeName>
        <fullName evidence="6">ADP-ribosylhydrolase 3</fullName>
    </alternativeName>
    <alternativeName>
        <fullName evidence="9">O-acetyl-ADP-ribose deacetylase ARH3</fullName>
    </alternativeName>
    <alternativeName>
        <fullName evidence="10">Poly(ADP-ribose) glycohydrolase ARH3</fullName>
    </alternativeName>
    <alternativeName>
        <fullName evidence="8">[Protein ADP-ribosylarginine] hydrolase-like protein 2</fullName>
    </alternativeName>
    <alternativeName>
        <fullName evidence="7">[Protein ADP-ribosylserine] hydrolase</fullName>
    </alternativeName>
</protein>
<keyword evidence="3" id="KW-0378">Hydrolase</keyword>
<name>S7Z873_PENO1</name>
<evidence type="ECO:0000256" key="6">
    <source>
        <dbReference type="ARBA" id="ARBA00042471"/>
    </source>
</evidence>
<evidence type="ECO:0000313" key="14">
    <source>
        <dbReference type="Proteomes" id="UP000019376"/>
    </source>
</evidence>
<dbReference type="GO" id="GO:0046872">
    <property type="term" value="F:metal ion binding"/>
    <property type="evidence" value="ECO:0007669"/>
    <property type="project" value="UniProtKB-KW"/>
</dbReference>
<dbReference type="EC" id="3.2.1.143" evidence="2"/>
<proteinExistence type="inferred from homology"/>
<evidence type="ECO:0000256" key="10">
    <source>
        <dbReference type="ARBA" id="ARBA00043193"/>
    </source>
</evidence>
<feature type="binding site" evidence="12">
    <location>
        <position position="273"/>
    </location>
    <ligand>
        <name>Mg(2+)</name>
        <dbReference type="ChEBI" id="CHEBI:18420"/>
        <label>1</label>
    </ligand>
</feature>
<evidence type="ECO:0000256" key="4">
    <source>
        <dbReference type="ARBA" id="ARBA00041057"/>
    </source>
</evidence>
<dbReference type="PANTHER" id="PTHR16222:SF24">
    <property type="entry name" value="ADP-RIBOSYLHYDROLASE ARH3"/>
    <property type="match status" value="1"/>
</dbReference>
<evidence type="ECO:0000256" key="2">
    <source>
        <dbReference type="ARBA" id="ARBA00012255"/>
    </source>
</evidence>
<dbReference type="PANTHER" id="PTHR16222">
    <property type="entry name" value="ADP-RIBOSYLGLYCOHYDROLASE"/>
    <property type="match status" value="1"/>
</dbReference>
<evidence type="ECO:0000256" key="7">
    <source>
        <dbReference type="ARBA" id="ARBA00042722"/>
    </source>
</evidence>
<dbReference type="GO" id="GO:0004649">
    <property type="term" value="F:poly(ADP-ribose) glycohydrolase activity"/>
    <property type="evidence" value="ECO:0007669"/>
    <property type="project" value="UniProtKB-EC"/>
</dbReference>
<feature type="binding site" evidence="12">
    <location>
        <position position="55"/>
    </location>
    <ligand>
        <name>Mg(2+)</name>
        <dbReference type="ChEBI" id="CHEBI:18420"/>
        <label>1</label>
    </ligand>
</feature>
<dbReference type="InterPro" id="IPR036705">
    <property type="entry name" value="Ribosyl_crysJ1_sf"/>
</dbReference>
<comment type="similarity">
    <text evidence="1">Belongs to the ADP-ribosylglycohydrolase family.</text>
</comment>
<gene>
    <name evidence="13" type="ORF">PDE_01310</name>
</gene>
<dbReference type="InterPro" id="IPR050792">
    <property type="entry name" value="ADP-ribosylglycohydrolase"/>
</dbReference>